<comment type="caution">
    <text evidence="2">The sequence shown here is derived from an EMBL/GenBank/DDBJ whole genome shotgun (WGS) entry which is preliminary data.</text>
</comment>
<feature type="compositionally biased region" description="Basic and acidic residues" evidence="1">
    <location>
        <begin position="153"/>
        <end position="162"/>
    </location>
</feature>
<dbReference type="AlphaFoldDB" id="A0A9W8TBH5"/>
<gene>
    <name evidence="2" type="ORF">N0V84_010856</name>
</gene>
<sequence>MPRDDKPKKLTEDLPLGERLGWNIILGVAPPGPRRHGIRHLERRRRPVRKTRAERHHEWETEQAARARRSESEWTPDSYSLYEGSGSDFNARGVGYPGADERQVESRGPPRNGDESEVVLGTHAPSRSSRPPGFTPEPYQKPMENYLHRARRLDRGNQEEGRGGPSRTVQASQAPNPFDYLDPPVPKMASMTAGRERIYRWSRKVDGVPEVQPVAKDDGASVSTLWPDSDEVEPGESISMVGGAVEDQGLYRRGQITHSSREDATLSESTRWT</sequence>
<feature type="region of interest" description="Disordered" evidence="1">
    <location>
        <begin position="27"/>
        <end position="188"/>
    </location>
</feature>
<feature type="region of interest" description="Disordered" evidence="1">
    <location>
        <begin position="210"/>
        <end position="273"/>
    </location>
</feature>
<dbReference type="EMBL" id="JAPEUR010000366">
    <property type="protein sequence ID" value="KAJ4310675.1"/>
    <property type="molecule type" value="Genomic_DNA"/>
</dbReference>
<proteinExistence type="predicted"/>
<evidence type="ECO:0000256" key="1">
    <source>
        <dbReference type="SAM" id="MobiDB-lite"/>
    </source>
</evidence>
<dbReference type="Proteomes" id="UP001140502">
    <property type="component" value="Unassembled WGS sequence"/>
</dbReference>
<evidence type="ECO:0000313" key="3">
    <source>
        <dbReference type="Proteomes" id="UP001140502"/>
    </source>
</evidence>
<organism evidence="2 3">
    <name type="scientific">Fusarium piperis</name>
    <dbReference type="NCBI Taxonomy" id="1435070"/>
    <lineage>
        <taxon>Eukaryota</taxon>
        <taxon>Fungi</taxon>
        <taxon>Dikarya</taxon>
        <taxon>Ascomycota</taxon>
        <taxon>Pezizomycotina</taxon>
        <taxon>Sordariomycetes</taxon>
        <taxon>Hypocreomycetidae</taxon>
        <taxon>Hypocreales</taxon>
        <taxon>Nectriaceae</taxon>
        <taxon>Fusarium</taxon>
        <taxon>Fusarium solani species complex</taxon>
    </lineage>
</organism>
<keyword evidence="3" id="KW-1185">Reference proteome</keyword>
<protein>
    <submittedName>
        <fullName evidence="2">Uncharacterized protein</fullName>
    </submittedName>
</protein>
<feature type="compositionally biased region" description="Basic residues" evidence="1">
    <location>
        <begin position="33"/>
        <end position="54"/>
    </location>
</feature>
<dbReference type="OrthoDB" id="5094152at2759"/>
<accession>A0A9W8TBH5</accession>
<feature type="compositionally biased region" description="Basic and acidic residues" evidence="1">
    <location>
        <begin position="55"/>
        <end position="72"/>
    </location>
</feature>
<evidence type="ECO:0000313" key="2">
    <source>
        <dbReference type="EMBL" id="KAJ4310675.1"/>
    </source>
</evidence>
<name>A0A9W8TBH5_9HYPO</name>
<reference evidence="2" key="1">
    <citation type="submission" date="2022-10" db="EMBL/GenBank/DDBJ databases">
        <title>Tapping the CABI collections for fungal endophytes: first genome assemblies for Collariella, Neodidymelliopsis, Ascochyta clinopodiicola, Didymella pomorum, Didymosphaeria variabile, Neocosmospora piperis and Neocucurbitaria cava.</title>
        <authorList>
            <person name="Hill R."/>
        </authorList>
    </citation>
    <scope>NUCLEOTIDE SEQUENCE</scope>
    <source>
        <strain evidence="2">IMI 366586</strain>
    </source>
</reference>